<evidence type="ECO:0000313" key="11">
    <source>
        <dbReference type="Proteomes" id="UP000319756"/>
    </source>
</evidence>
<comment type="catalytic activity">
    <reaction evidence="4 6">
        <text>an acyl phosphate + H2O = a carboxylate + phosphate + H(+)</text>
        <dbReference type="Rhea" id="RHEA:14965"/>
        <dbReference type="ChEBI" id="CHEBI:15377"/>
        <dbReference type="ChEBI" id="CHEBI:15378"/>
        <dbReference type="ChEBI" id="CHEBI:29067"/>
        <dbReference type="ChEBI" id="CHEBI:43474"/>
        <dbReference type="ChEBI" id="CHEBI:59918"/>
        <dbReference type="EC" id="3.6.1.7"/>
    </reaction>
</comment>
<dbReference type="PROSITE" id="PS51160">
    <property type="entry name" value="ACYLPHOSPHATASE_3"/>
    <property type="match status" value="1"/>
</dbReference>
<dbReference type="Pfam" id="PF00708">
    <property type="entry name" value="Acylphosphatase"/>
    <property type="match status" value="1"/>
</dbReference>
<dbReference type="EC" id="3.6.1.7" evidence="2 6"/>
<accession>A0A514LID1</accession>
<dbReference type="InterPro" id="IPR036046">
    <property type="entry name" value="Acylphosphatase-like_dom_sf"/>
</dbReference>
<evidence type="ECO:0000256" key="7">
    <source>
        <dbReference type="RuleBase" id="RU004168"/>
    </source>
</evidence>
<dbReference type="Gene3D" id="3.30.70.100">
    <property type="match status" value="1"/>
</dbReference>
<protein>
    <recommendedName>
        <fullName evidence="3 6">acylphosphatase</fullName>
        <ecNumber evidence="2 6">3.6.1.7</ecNumber>
    </recommendedName>
</protein>
<dbReference type="InterPro" id="IPR001792">
    <property type="entry name" value="Acylphosphatase-like_dom"/>
</dbReference>
<feature type="domain" description="ATP-grasp" evidence="8">
    <location>
        <begin position="46"/>
        <end position="119"/>
    </location>
</feature>
<dbReference type="KEGG" id="sale:EPH95_10885"/>
<dbReference type="InterPro" id="IPR017968">
    <property type="entry name" value="Acylphosphatase_CS"/>
</dbReference>
<dbReference type="Pfam" id="PF08443">
    <property type="entry name" value="RimK"/>
    <property type="match status" value="1"/>
</dbReference>
<dbReference type="PANTHER" id="PTHR47268">
    <property type="entry name" value="ACYLPHOSPHATASE"/>
    <property type="match status" value="1"/>
</dbReference>
<dbReference type="PROSITE" id="PS50975">
    <property type="entry name" value="ATP_GRASP"/>
    <property type="match status" value="1"/>
</dbReference>
<evidence type="ECO:0000256" key="1">
    <source>
        <dbReference type="ARBA" id="ARBA00005614"/>
    </source>
</evidence>
<dbReference type="OrthoDB" id="9808093at2"/>
<evidence type="ECO:0000256" key="2">
    <source>
        <dbReference type="ARBA" id="ARBA00012150"/>
    </source>
</evidence>
<evidence type="ECO:0000259" key="9">
    <source>
        <dbReference type="PROSITE" id="PS51160"/>
    </source>
</evidence>
<dbReference type="EMBL" id="CP035485">
    <property type="protein sequence ID" value="QDI91608.1"/>
    <property type="molecule type" value="Genomic_DNA"/>
</dbReference>
<evidence type="ECO:0000256" key="6">
    <source>
        <dbReference type="PROSITE-ProRule" id="PRU00520"/>
    </source>
</evidence>
<dbReference type="InterPro" id="IPR020456">
    <property type="entry name" value="Acylphosphatase"/>
</dbReference>
<sequence length="297" mass="33581">MIKIDLEVKNLIQDAGYTLDSVPKDGERIFLREQSNLSNGGDSLDVTDELTPEMRQIAIDATRAVPGLAQSGVDLLVDQDKSNSGTVIEINSRPGLGGHLFPVEGEPRDFAKAFIDYYFPETKDIERSNLYFNFNKVLVPLKSKTANSVEVTAPPLGKLYGKRYIVSGKVQGVGYRKWIKYRALRRSLHGYAKNLKNGSVEVVVAGAKERAVNNFKDLCLEGPAKAEVEQITEEEWDKPIKMGFYMKSSHTKKKVKNVHKEYDRVLKEYNKIKNSKAWRATYPVRATLDVIKRIIKR</sequence>
<reference evidence="11" key="1">
    <citation type="submission" date="2019-01" db="EMBL/GenBank/DDBJ databases">
        <title>Genomic analysis of Salicibibacter sp. NKC3-5.</title>
        <authorList>
            <person name="Oh Y.J."/>
        </authorList>
    </citation>
    <scope>NUCLEOTIDE SEQUENCE [LARGE SCALE GENOMIC DNA]</scope>
    <source>
        <strain evidence="11">NKC3-5</strain>
    </source>
</reference>
<keyword evidence="5" id="KW-0067">ATP-binding</keyword>
<evidence type="ECO:0000256" key="5">
    <source>
        <dbReference type="PROSITE-ProRule" id="PRU00409"/>
    </source>
</evidence>
<evidence type="ECO:0000259" key="8">
    <source>
        <dbReference type="PROSITE" id="PS50975"/>
    </source>
</evidence>
<evidence type="ECO:0000256" key="3">
    <source>
        <dbReference type="ARBA" id="ARBA00015991"/>
    </source>
</evidence>
<dbReference type="SUPFAM" id="SSF56059">
    <property type="entry name" value="Glutathione synthetase ATP-binding domain-like"/>
    <property type="match status" value="1"/>
</dbReference>
<feature type="active site" evidence="6">
    <location>
        <position position="194"/>
    </location>
</feature>
<dbReference type="GO" id="GO:0046872">
    <property type="term" value="F:metal ion binding"/>
    <property type="evidence" value="ECO:0007669"/>
    <property type="project" value="InterPro"/>
</dbReference>
<proteinExistence type="inferred from homology"/>
<dbReference type="PANTHER" id="PTHR47268:SF4">
    <property type="entry name" value="ACYLPHOSPHATASE"/>
    <property type="match status" value="1"/>
</dbReference>
<feature type="active site" evidence="6">
    <location>
        <position position="176"/>
    </location>
</feature>
<dbReference type="SUPFAM" id="SSF54975">
    <property type="entry name" value="Acylphosphatase/BLUF domain-like"/>
    <property type="match status" value="1"/>
</dbReference>
<keyword evidence="6" id="KW-0378">Hydrolase</keyword>
<dbReference type="Proteomes" id="UP000319756">
    <property type="component" value="Chromosome"/>
</dbReference>
<dbReference type="PROSITE" id="PS00151">
    <property type="entry name" value="ACYLPHOSPHATASE_2"/>
    <property type="match status" value="1"/>
</dbReference>
<gene>
    <name evidence="10" type="ORF">EPH95_10885</name>
</gene>
<feature type="domain" description="Acylphosphatase-like" evidence="9">
    <location>
        <begin position="161"/>
        <end position="248"/>
    </location>
</feature>
<evidence type="ECO:0000256" key="4">
    <source>
        <dbReference type="ARBA" id="ARBA00047645"/>
    </source>
</evidence>
<dbReference type="InterPro" id="IPR013651">
    <property type="entry name" value="ATP-grasp_RimK-type"/>
</dbReference>
<dbReference type="AlphaFoldDB" id="A0A514LID1"/>
<evidence type="ECO:0000313" key="10">
    <source>
        <dbReference type="EMBL" id="QDI91608.1"/>
    </source>
</evidence>
<dbReference type="InterPro" id="IPR011761">
    <property type="entry name" value="ATP-grasp"/>
</dbReference>
<organism evidence="10 11">
    <name type="scientific">Salicibibacter halophilus</name>
    <dbReference type="NCBI Taxonomy" id="2502791"/>
    <lineage>
        <taxon>Bacteria</taxon>
        <taxon>Bacillati</taxon>
        <taxon>Bacillota</taxon>
        <taxon>Bacilli</taxon>
        <taxon>Bacillales</taxon>
        <taxon>Bacillaceae</taxon>
        <taxon>Salicibibacter</taxon>
    </lineage>
</organism>
<keyword evidence="5" id="KW-0547">Nucleotide-binding</keyword>
<comment type="similarity">
    <text evidence="1 7">Belongs to the acylphosphatase family.</text>
</comment>
<name>A0A514LID1_9BACI</name>
<dbReference type="RefSeq" id="WP_142089893.1">
    <property type="nucleotide sequence ID" value="NZ_CP035485.1"/>
</dbReference>
<keyword evidence="11" id="KW-1185">Reference proteome</keyword>
<dbReference type="GO" id="GO:0005524">
    <property type="term" value="F:ATP binding"/>
    <property type="evidence" value="ECO:0007669"/>
    <property type="project" value="UniProtKB-UniRule"/>
</dbReference>
<dbReference type="GO" id="GO:0003998">
    <property type="term" value="F:acylphosphatase activity"/>
    <property type="evidence" value="ECO:0007669"/>
    <property type="project" value="UniProtKB-EC"/>
</dbReference>
<dbReference type="Gene3D" id="3.30.470.20">
    <property type="entry name" value="ATP-grasp fold, B domain"/>
    <property type="match status" value="1"/>
</dbReference>